<sequence length="790" mass="86634">MDERLYRVLELNKILERLRGLCRSELGGALAGELLPVCEAEAVERALMETADAETWLLRLGNSPVFPFEDIRGSLKKARVESVLTMKELLMVERVLSAARAAKGDLKGGQAPEGEEAGPILRMAQGLSALPDLKEAIARSILGEEEMADGASDGLYAIRRNMRRAHERVREKLAGMTRSSAFQKYLQDPIVTLRGDRYVLPVKQEYRQNVPGLVHDQSSSGATLFIEPMAVVEINNEIREWAAKEKEEMERILRELTLQVKAGADELEEDLGLLARLDFAFAKAALAREMKAVRPEINREGRVNIRQGRHPLIDPAKVVPIDVWVGEAFTGLVITGPNTGGKTVTLKTVGLFALMTQCGLFVPALGADMAVFRDVFADIGDEQSIEQSLSTFSAHMTNIVDILSKVDSDSLVLLDELGAGTDPTEGAALAMAILEELLKIRCRVLATTHYSELKAFALMENGLTNASMEFDVSTLRPTYRLSIGVPGKSNAFEISRRLGLFPHIIEAARARISREDVRFEDAILKAETHRQKAYRERTEAEAMRKEVQSLKKEIERQKRELEAQKEKMLREAKRKAKAVLDEAKSESEALIGALKAAADEADARSVNRAIQKTRDALRQKREALDEAEAPMEAPGEPPKNLRPGERVKLVKLGQTGTVLTAPGGSGEVQLQVGIMKVTAKVADLVRVAEPPPAAPAGRAGRAPVREQPAAVGLTVDVRGENVDDAVMIVDKYLDDAYLSSLKEVTIVHGKGTGALRTGIQQFLRRHPHVKSFRLGSFGEGDAGVTVVELK</sequence>
<dbReference type="InterPro" id="IPR046893">
    <property type="entry name" value="MSSS"/>
</dbReference>
<evidence type="ECO:0000256" key="6">
    <source>
        <dbReference type="ARBA" id="ARBA00022884"/>
    </source>
</evidence>
<evidence type="ECO:0000256" key="9">
    <source>
        <dbReference type="SAM" id="Coils"/>
    </source>
</evidence>
<comment type="function">
    <text evidence="8">Acts as a ribosome collision sensor, splitting the ribosome into its 2 subunits. Detects stalled/collided 70S ribosomes which it binds and splits by an ATP-hydrolysis driven conformational change. Acts upstream of the ribosome quality control system (RQC), a ribosome-associated complex that mediates the extraction of incompletely synthesized nascent chains from stalled ribosomes and their subsequent degradation. Probably generates substrates for RQC.</text>
</comment>
<evidence type="ECO:0000256" key="7">
    <source>
        <dbReference type="ARBA" id="ARBA00023125"/>
    </source>
</evidence>
<evidence type="ECO:0000256" key="4">
    <source>
        <dbReference type="ARBA" id="ARBA00022801"/>
    </source>
</evidence>
<feature type="binding site" evidence="8">
    <location>
        <begin position="336"/>
        <end position="343"/>
    </location>
    <ligand>
        <name>ATP</name>
        <dbReference type="ChEBI" id="CHEBI:30616"/>
    </ligand>
</feature>
<dbReference type="Gene3D" id="3.30.1370.110">
    <property type="match status" value="1"/>
</dbReference>
<dbReference type="GO" id="GO:0019843">
    <property type="term" value="F:rRNA binding"/>
    <property type="evidence" value="ECO:0007669"/>
    <property type="project" value="UniProtKB-UniRule"/>
</dbReference>
<keyword evidence="4 8" id="KW-0378">Hydrolase</keyword>
<evidence type="ECO:0000313" key="12">
    <source>
        <dbReference type="EMBL" id="MBC8530645.1"/>
    </source>
</evidence>
<accession>A0A926HPF5</accession>
<evidence type="ECO:0000259" key="11">
    <source>
        <dbReference type="PROSITE" id="PS50828"/>
    </source>
</evidence>
<dbReference type="SUPFAM" id="SSF48334">
    <property type="entry name" value="DNA repair protein MutS, domain III"/>
    <property type="match status" value="1"/>
</dbReference>
<dbReference type="EMBL" id="JACRSR010000001">
    <property type="protein sequence ID" value="MBC8530645.1"/>
    <property type="molecule type" value="Genomic_DNA"/>
</dbReference>
<dbReference type="GO" id="GO:0030983">
    <property type="term" value="F:mismatched DNA binding"/>
    <property type="evidence" value="ECO:0007669"/>
    <property type="project" value="InterPro"/>
</dbReference>
<keyword evidence="1 8" id="KW-0540">Nuclease</keyword>
<comment type="caution">
    <text evidence="12">The sequence shown here is derived from an EMBL/GenBank/DDBJ whole genome shotgun (WGS) entry which is preliminary data.</text>
</comment>
<dbReference type="AlphaFoldDB" id="A0A926HPF5"/>
<dbReference type="HAMAP" id="MF_00092">
    <property type="entry name" value="MutS2"/>
    <property type="match status" value="1"/>
</dbReference>
<dbReference type="SUPFAM" id="SSF52540">
    <property type="entry name" value="P-loop containing nucleoside triphosphate hydrolases"/>
    <property type="match status" value="1"/>
</dbReference>
<dbReference type="RefSeq" id="WP_249314615.1">
    <property type="nucleotide sequence ID" value="NZ_JACRSR010000001.1"/>
</dbReference>
<dbReference type="PANTHER" id="PTHR48466:SF2">
    <property type="entry name" value="OS10G0509000 PROTEIN"/>
    <property type="match status" value="1"/>
</dbReference>
<feature type="coiled-coil region" evidence="9">
    <location>
        <begin position="239"/>
        <end position="266"/>
    </location>
</feature>
<name>A0A926HPF5_9FIRM</name>
<dbReference type="Proteomes" id="UP000623172">
    <property type="component" value="Unassembled WGS sequence"/>
</dbReference>
<dbReference type="InterPro" id="IPR036063">
    <property type="entry name" value="Smr_dom_sf"/>
</dbReference>
<feature type="domain" description="Smr" evidence="11">
    <location>
        <begin position="715"/>
        <end position="790"/>
    </location>
</feature>
<keyword evidence="6 8" id="KW-0694">RNA-binding</keyword>
<keyword evidence="7 8" id="KW-0238">DNA-binding</keyword>
<dbReference type="GO" id="GO:0005524">
    <property type="term" value="F:ATP binding"/>
    <property type="evidence" value="ECO:0007669"/>
    <property type="project" value="UniProtKB-UniRule"/>
</dbReference>
<dbReference type="PANTHER" id="PTHR48466">
    <property type="entry name" value="OS10G0509000 PROTEIN-RELATED"/>
    <property type="match status" value="1"/>
</dbReference>
<dbReference type="Gene3D" id="3.40.50.300">
    <property type="entry name" value="P-loop containing nucleotide triphosphate hydrolases"/>
    <property type="match status" value="1"/>
</dbReference>
<dbReference type="Pfam" id="PF01713">
    <property type="entry name" value="Smr"/>
    <property type="match status" value="1"/>
</dbReference>
<dbReference type="InterPro" id="IPR027417">
    <property type="entry name" value="P-loop_NTPase"/>
</dbReference>
<protein>
    <recommendedName>
        <fullName evidence="8">Endonuclease MutS2</fullName>
        <ecNumber evidence="8">3.1.-.-</ecNumber>
    </recommendedName>
    <alternativeName>
        <fullName evidence="8">Ribosome-associated protein quality control-upstream factor</fullName>
        <shortName evidence="8">RQC-upstream factor</shortName>
        <shortName evidence="8">RqcU</shortName>
        <ecNumber evidence="8">3.6.4.-</ecNumber>
    </alternativeName>
</protein>
<dbReference type="SMART" id="SM00533">
    <property type="entry name" value="MUTSd"/>
    <property type="match status" value="1"/>
</dbReference>
<dbReference type="GO" id="GO:0045910">
    <property type="term" value="P:negative regulation of DNA recombination"/>
    <property type="evidence" value="ECO:0007669"/>
    <property type="project" value="InterPro"/>
</dbReference>
<dbReference type="SMART" id="SM00534">
    <property type="entry name" value="MUTSac"/>
    <property type="match status" value="1"/>
</dbReference>
<keyword evidence="2 8" id="KW-0699">rRNA-binding</keyword>
<dbReference type="InterPro" id="IPR036187">
    <property type="entry name" value="DNA_mismatch_repair_MutS_sf"/>
</dbReference>
<dbReference type="InterPro" id="IPR005747">
    <property type="entry name" value="MutS2"/>
</dbReference>
<dbReference type="InterPro" id="IPR000432">
    <property type="entry name" value="DNA_mismatch_repair_MutS_C"/>
</dbReference>
<proteinExistence type="inferred from homology"/>
<evidence type="ECO:0000256" key="10">
    <source>
        <dbReference type="SAM" id="MobiDB-lite"/>
    </source>
</evidence>
<dbReference type="InterPro" id="IPR007696">
    <property type="entry name" value="DNA_mismatch_repair_MutS_core"/>
</dbReference>
<keyword evidence="9" id="KW-0175">Coiled coil</keyword>
<keyword evidence="5 8" id="KW-0067">ATP-binding</keyword>
<comment type="similarity">
    <text evidence="8">Belongs to the DNA mismatch repair MutS family. MutS2 subfamily.</text>
</comment>
<dbReference type="Pfam" id="PF20297">
    <property type="entry name" value="MSSS"/>
    <property type="match status" value="1"/>
</dbReference>
<dbReference type="InterPro" id="IPR045076">
    <property type="entry name" value="MutS"/>
</dbReference>
<dbReference type="EC" id="3.1.-.-" evidence="8"/>
<dbReference type="NCBIfam" id="TIGR01069">
    <property type="entry name" value="mutS2"/>
    <property type="match status" value="1"/>
</dbReference>
<dbReference type="PIRSF" id="PIRSF005814">
    <property type="entry name" value="MutS_YshD"/>
    <property type="match status" value="1"/>
</dbReference>
<evidence type="ECO:0000256" key="2">
    <source>
        <dbReference type="ARBA" id="ARBA00022730"/>
    </source>
</evidence>
<dbReference type="EC" id="3.6.4.-" evidence="8"/>
<gene>
    <name evidence="8" type="primary">mutS2</name>
    <name evidence="8" type="synonym">rqcU</name>
    <name evidence="12" type="ORF">H8696_02125</name>
</gene>
<dbReference type="PROSITE" id="PS00486">
    <property type="entry name" value="DNA_MISMATCH_REPAIR_2"/>
    <property type="match status" value="1"/>
</dbReference>
<keyword evidence="3 8" id="KW-0547">Nucleotide-binding</keyword>
<dbReference type="GO" id="GO:0140664">
    <property type="term" value="F:ATP-dependent DNA damage sensor activity"/>
    <property type="evidence" value="ECO:0007669"/>
    <property type="project" value="InterPro"/>
</dbReference>
<comment type="subunit">
    <text evidence="8">Homodimer. Binds to stalled ribosomes, contacting rRNA.</text>
</comment>
<dbReference type="GO" id="GO:0006298">
    <property type="term" value="P:mismatch repair"/>
    <property type="evidence" value="ECO:0007669"/>
    <property type="project" value="InterPro"/>
</dbReference>
<dbReference type="Pfam" id="PF00488">
    <property type="entry name" value="MutS_V"/>
    <property type="match status" value="1"/>
</dbReference>
<dbReference type="FunFam" id="3.40.50.300:FF:000830">
    <property type="entry name" value="Endonuclease MutS2"/>
    <property type="match status" value="1"/>
</dbReference>
<dbReference type="CDD" id="cd03280">
    <property type="entry name" value="ABC_MutS2"/>
    <property type="match status" value="1"/>
</dbReference>
<dbReference type="InterPro" id="IPR002625">
    <property type="entry name" value="Smr_dom"/>
</dbReference>
<evidence type="ECO:0000256" key="3">
    <source>
        <dbReference type="ARBA" id="ARBA00022741"/>
    </source>
</evidence>
<dbReference type="GO" id="GO:0004519">
    <property type="term" value="F:endonuclease activity"/>
    <property type="evidence" value="ECO:0007669"/>
    <property type="project" value="UniProtKB-UniRule"/>
</dbReference>
<evidence type="ECO:0000256" key="5">
    <source>
        <dbReference type="ARBA" id="ARBA00022840"/>
    </source>
</evidence>
<dbReference type="CDD" id="cd06503">
    <property type="entry name" value="ATP-synt_Fo_b"/>
    <property type="match status" value="1"/>
</dbReference>
<dbReference type="SMART" id="SM00463">
    <property type="entry name" value="SMR"/>
    <property type="match status" value="1"/>
</dbReference>
<dbReference type="SUPFAM" id="SSF160443">
    <property type="entry name" value="SMR domain-like"/>
    <property type="match status" value="1"/>
</dbReference>
<keyword evidence="13" id="KW-1185">Reference proteome</keyword>
<dbReference type="PROSITE" id="PS50828">
    <property type="entry name" value="SMR"/>
    <property type="match status" value="1"/>
</dbReference>
<dbReference type="GO" id="GO:0072344">
    <property type="term" value="P:rescue of stalled ribosome"/>
    <property type="evidence" value="ECO:0007669"/>
    <property type="project" value="UniProtKB-UniRule"/>
</dbReference>
<feature type="region of interest" description="Disordered" evidence="10">
    <location>
        <begin position="618"/>
        <end position="643"/>
    </location>
</feature>
<organism evidence="12 13">
    <name type="scientific">Gehongia tenuis</name>
    <dbReference type="NCBI Taxonomy" id="2763655"/>
    <lineage>
        <taxon>Bacteria</taxon>
        <taxon>Bacillati</taxon>
        <taxon>Bacillota</taxon>
        <taxon>Clostridia</taxon>
        <taxon>Christensenellales</taxon>
        <taxon>Christensenellaceae</taxon>
        <taxon>Gehongia</taxon>
    </lineage>
</organism>
<evidence type="ECO:0000256" key="1">
    <source>
        <dbReference type="ARBA" id="ARBA00022722"/>
    </source>
</evidence>
<reference evidence="12" key="1">
    <citation type="submission" date="2020-08" db="EMBL/GenBank/DDBJ databases">
        <title>Genome public.</title>
        <authorList>
            <person name="Liu C."/>
            <person name="Sun Q."/>
        </authorList>
    </citation>
    <scope>NUCLEOTIDE SEQUENCE</scope>
    <source>
        <strain evidence="12">NSJ-53</strain>
    </source>
</reference>
<evidence type="ECO:0000313" key="13">
    <source>
        <dbReference type="Proteomes" id="UP000623172"/>
    </source>
</evidence>
<evidence type="ECO:0000256" key="8">
    <source>
        <dbReference type="HAMAP-Rule" id="MF_00092"/>
    </source>
</evidence>
<comment type="function">
    <text evidence="8">Endonuclease that is involved in the suppression of homologous recombination and thus may have a key role in the control of bacterial genetic diversity.</text>
</comment>
<dbReference type="GO" id="GO:0016887">
    <property type="term" value="F:ATP hydrolysis activity"/>
    <property type="evidence" value="ECO:0007669"/>
    <property type="project" value="InterPro"/>
</dbReference>
<dbReference type="GO" id="GO:0043023">
    <property type="term" value="F:ribosomal large subunit binding"/>
    <property type="evidence" value="ECO:0007669"/>
    <property type="project" value="UniProtKB-UniRule"/>
</dbReference>
<keyword evidence="8 12" id="KW-0255">Endonuclease</keyword>